<keyword evidence="3" id="KW-1185">Reference proteome</keyword>
<keyword evidence="1" id="KW-1133">Transmembrane helix</keyword>
<evidence type="ECO:0000256" key="1">
    <source>
        <dbReference type="SAM" id="Phobius"/>
    </source>
</evidence>
<comment type="caution">
    <text evidence="2">The sequence shown here is derived from an EMBL/GenBank/DDBJ whole genome shotgun (WGS) entry which is preliminary data.</text>
</comment>
<protein>
    <submittedName>
        <fullName evidence="2">Uncharacterized protein</fullName>
    </submittedName>
</protein>
<gene>
    <name evidence="2" type="ORF">CQ12_11590</name>
</gene>
<proteinExistence type="predicted"/>
<dbReference type="EMBL" id="LLXZ01000118">
    <property type="protein sequence ID" value="KRR06221.1"/>
    <property type="molecule type" value="Genomic_DNA"/>
</dbReference>
<reference evidence="2 3" key="1">
    <citation type="submission" date="2014-03" db="EMBL/GenBank/DDBJ databases">
        <title>Bradyrhizobium valentinum sp. nov., isolated from effective nodules of Lupinus mariae-josephae, a lupine endemic of basic-lime soils in Eastern Spain.</title>
        <authorList>
            <person name="Duran D."/>
            <person name="Rey L."/>
            <person name="Navarro A."/>
            <person name="Busquets A."/>
            <person name="Imperial J."/>
            <person name="Ruiz-Argueso T."/>
        </authorList>
    </citation>
    <scope>NUCLEOTIDE SEQUENCE [LARGE SCALE GENOMIC DNA]</scope>
    <source>
        <strain evidence="2 3">PAC68</strain>
    </source>
</reference>
<dbReference type="OrthoDB" id="7998839at2"/>
<feature type="transmembrane region" description="Helical" evidence="1">
    <location>
        <begin position="33"/>
        <end position="51"/>
    </location>
</feature>
<evidence type="ECO:0000313" key="2">
    <source>
        <dbReference type="EMBL" id="KRR06221.1"/>
    </source>
</evidence>
<dbReference type="Proteomes" id="UP000050863">
    <property type="component" value="Unassembled WGS sequence"/>
</dbReference>
<name>A0A0R3LK69_9BRAD</name>
<keyword evidence="1" id="KW-0812">Transmembrane</keyword>
<organism evidence="2 3">
    <name type="scientific">Bradyrhizobium jicamae</name>
    <dbReference type="NCBI Taxonomy" id="280332"/>
    <lineage>
        <taxon>Bacteria</taxon>
        <taxon>Pseudomonadati</taxon>
        <taxon>Pseudomonadota</taxon>
        <taxon>Alphaproteobacteria</taxon>
        <taxon>Hyphomicrobiales</taxon>
        <taxon>Nitrobacteraceae</taxon>
        <taxon>Bradyrhizobium</taxon>
    </lineage>
</organism>
<accession>A0A0R3LK69</accession>
<evidence type="ECO:0000313" key="3">
    <source>
        <dbReference type="Proteomes" id="UP000050863"/>
    </source>
</evidence>
<keyword evidence="1" id="KW-0472">Membrane</keyword>
<dbReference type="AlphaFoldDB" id="A0A0R3LK69"/>
<dbReference type="RefSeq" id="WP_057836854.1">
    <property type="nucleotide sequence ID" value="NZ_LLXZ01000118.1"/>
</dbReference>
<sequence length="73" mass="7716">MSQPAFDPFGEPVPAVDTSAAPIRASRWLKSGGVGLFWGLVGIIVLARAVFFEPGDLSFERAVAWAQGLLASL</sequence>